<gene>
    <name evidence="2" type="ORF">BT96DRAFT_915088</name>
</gene>
<organism evidence="2 3">
    <name type="scientific">Gymnopus androsaceus JB14</name>
    <dbReference type="NCBI Taxonomy" id="1447944"/>
    <lineage>
        <taxon>Eukaryota</taxon>
        <taxon>Fungi</taxon>
        <taxon>Dikarya</taxon>
        <taxon>Basidiomycota</taxon>
        <taxon>Agaricomycotina</taxon>
        <taxon>Agaricomycetes</taxon>
        <taxon>Agaricomycetidae</taxon>
        <taxon>Agaricales</taxon>
        <taxon>Marasmiineae</taxon>
        <taxon>Omphalotaceae</taxon>
        <taxon>Gymnopus</taxon>
    </lineage>
</organism>
<feature type="chain" id="PRO_5025395975" description="Concanavalin A-like lectin/glucanase" evidence="1">
    <location>
        <begin position="21"/>
        <end position="302"/>
    </location>
</feature>
<accession>A0A6A4I8P8</accession>
<name>A0A6A4I8P8_9AGAR</name>
<sequence length="302" mass="31540">MRSVQAYVLLAALLLPFTNAVPVEEARTVDDSNMVRTPAGLRLIENVHAVPEGGSVKLVGSEIHLLDETGIVIHVATNDNAKIGSSAATSTTSAADTEESGWIAFAYWFNNVTDSVIDSFTTTWEVPPVPAENHNQTIFLFSALQPVTSAAILQPVLQFGPSAAGGGSYWAVASWYVGTSATFFSSLVEVTPGQELTGVVTLASSNGSSYDYVAEFTGIPGTSITANGSDVLLTATETLETYGITTAADYPTGSTTFYDINISVTSGAPETVWSSVSDTPDGVSASVAVQGYSNAEVVINYP</sequence>
<protein>
    <recommendedName>
        <fullName evidence="4">Concanavalin A-like lectin/glucanase</fullName>
    </recommendedName>
</protein>
<proteinExistence type="predicted"/>
<dbReference type="AlphaFoldDB" id="A0A6A4I8P8"/>
<keyword evidence="1" id="KW-0732">Signal</keyword>
<feature type="signal peptide" evidence="1">
    <location>
        <begin position="1"/>
        <end position="20"/>
    </location>
</feature>
<reference evidence="2" key="1">
    <citation type="journal article" date="2019" name="Environ. Microbiol.">
        <title>Fungal ecological strategies reflected in gene transcription - a case study of two litter decomposers.</title>
        <authorList>
            <person name="Barbi F."/>
            <person name="Kohler A."/>
            <person name="Barry K."/>
            <person name="Baskaran P."/>
            <person name="Daum C."/>
            <person name="Fauchery L."/>
            <person name="Ihrmark K."/>
            <person name="Kuo A."/>
            <person name="LaButti K."/>
            <person name="Lipzen A."/>
            <person name="Morin E."/>
            <person name="Grigoriev I.V."/>
            <person name="Henrissat B."/>
            <person name="Lindahl B."/>
            <person name="Martin F."/>
        </authorList>
    </citation>
    <scope>NUCLEOTIDE SEQUENCE</scope>
    <source>
        <strain evidence="2">JB14</strain>
    </source>
</reference>
<dbReference type="Proteomes" id="UP000799118">
    <property type="component" value="Unassembled WGS sequence"/>
</dbReference>
<evidence type="ECO:0000313" key="2">
    <source>
        <dbReference type="EMBL" id="KAE9406941.1"/>
    </source>
</evidence>
<evidence type="ECO:0008006" key="4">
    <source>
        <dbReference type="Google" id="ProtNLM"/>
    </source>
</evidence>
<keyword evidence="3" id="KW-1185">Reference proteome</keyword>
<evidence type="ECO:0000256" key="1">
    <source>
        <dbReference type="SAM" id="SignalP"/>
    </source>
</evidence>
<dbReference type="OrthoDB" id="3256306at2759"/>
<evidence type="ECO:0000313" key="3">
    <source>
        <dbReference type="Proteomes" id="UP000799118"/>
    </source>
</evidence>
<dbReference type="EMBL" id="ML769399">
    <property type="protein sequence ID" value="KAE9406941.1"/>
    <property type="molecule type" value="Genomic_DNA"/>
</dbReference>